<dbReference type="PROSITE" id="PS51318">
    <property type="entry name" value="TAT"/>
    <property type="match status" value="1"/>
</dbReference>
<dbReference type="InterPro" id="IPR011008">
    <property type="entry name" value="Dimeric_a/b-barrel"/>
</dbReference>
<dbReference type="GO" id="GO:0046872">
    <property type="term" value="F:metal ion binding"/>
    <property type="evidence" value="ECO:0007669"/>
    <property type="project" value="UniProtKB-KW"/>
</dbReference>
<gene>
    <name evidence="13" type="ORF">E9229_000516</name>
</gene>
<evidence type="ECO:0000256" key="7">
    <source>
        <dbReference type="ARBA" id="ARBA00023004"/>
    </source>
</evidence>
<dbReference type="GO" id="GO:0020037">
    <property type="term" value="F:heme binding"/>
    <property type="evidence" value="ECO:0007669"/>
    <property type="project" value="InterPro"/>
</dbReference>
<dbReference type="NCBIfam" id="TIGR01413">
    <property type="entry name" value="Dyp_perox_fam"/>
    <property type="match status" value="1"/>
</dbReference>
<evidence type="ECO:0000256" key="9">
    <source>
        <dbReference type="SAM" id="MobiDB-lite"/>
    </source>
</evidence>
<keyword evidence="14" id="KW-1185">Reference proteome</keyword>
<sequence length="404" mass="42940">MGTRPSRRALLFGGATTMVGAAAGLAGAAVLAPRGEPGPVLDAHGANGAQRIGFHGQRQPGIETPAPAHAVFIGLDLRRGSDRAGERDALERLLRLLSQDAARLMDGRGVLADTEPELAAHPARLTVTFGLGPHAVGLLNRDLAPRWLRPLEAFGIDELDAAYGQSDLLLQLCCDDPVTLAHARRALLKDTRSLASTAWVQAGFRPAYGSAPDGSTMRNLFGQLDGSANPSGERLERALWGGENLEPWIENGTSLVLRRIRMDLDGWDEADRPGRDFSLGRRQGSGAPLHGGGEHDSVDPGALDELGLPLLSADSHVARALPRGVDEVIWRRGYKYVDGVESGLLFASYQADVEKQFLPIQRRLAGADLLNQWTTPLGSAVYAIPPGCLPGGFIGGGLPEAGRR</sequence>
<organism evidence="13 14">
    <name type="scientific">Paeniglutamicibacter cryotolerans</name>
    <dbReference type="NCBI Taxonomy" id="670079"/>
    <lineage>
        <taxon>Bacteria</taxon>
        <taxon>Bacillati</taxon>
        <taxon>Actinomycetota</taxon>
        <taxon>Actinomycetes</taxon>
        <taxon>Micrococcales</taxon>
        <taxon>Micrococcaceae</taxon>
        <taxon>Paeniglutamicibacter</taxon>
    </lineage>
</organism>
<keyword evidence="4" id="KW-0479">Metal-binding</keyword>
<evidence type="ECO:0000256" key="3">
    <source>
        <dbReference type="ARBA" id="ARBA00022617"/>
    </source>
</evidence>
<feature type="region of interest" description="Disordered" evidence="9">
    <location>
        <begin position="273"/>
        <end position="298"/>
    </location>
</feature>
<feature type="chain" id="PRO_5032695690" evidence="10">
    <location>
        <begin position="29"/>
        <end position="404"/>
    </location>
</feature>
<keyword evidence="2 13" id="KW-0575">Peroxidase</keyword>
<evidence type="ECO:0000256" key="2">
    <source>
        <dbReference type="ARBA" id="ARBA00022559"/>
    </source>
</evidence>
<dbReference type="EMBL" id="JACHVS010000001">
    <property type="protein sequence ID" value="MBB2994325.1"/>
    <property type="molecule type" value="Genomic_DNA"/>
</dbReference>
<keyword evidence="5 10" id="KW-0732">Signal</keyword>
<comment type="caution">
    <text evidence="13">The sequence shown here is derived from an EMBL/GenBank/DDBJ whole genome shotgun (WGS) entry which is preliminary data.</text>
</comment>
<keyword evidence="6 13" id="KW-0560">Oxidoreductase</keyword>
<evidence type="ECO:0000256" key="4">
    <source>
        <dbReference type="ARBA" id="ARBA00022723"/>
    </source>
</evidence>
<evidence type="ECO:0000256" key="1">
    <source>
        <dbReference type="ARBA" id="ARBA00001970"/>
    </source>
</evidence>
<evidence type="ECO:0000256" key="6">
    <source>
        <dbReference type="ARBA" id="ARBA00023002"/>
    </source>
</evidence>
<dbReference type="RefSeq" id="WP_312855579.1">
    <property type="nucleotide sequence ID" value="NZ_BAABGK010000031.1"/>
</dbReference>
<dbReference type="EC" id="1.11.1.19" evidence="13"/>
<dbReference type="InterPro" id="IPR048328">
    <property type="entry name" value="Dyp_perox_C"/>
</dbReference>
<dbReference type="Proteomes" id="UP000523000">
    <property type="component" value="Unassembled WGS sequence"/>
</dbReference>
<evidence type="ECO:0000256" key="5">
    <source>
        <dbReference type="ARBA" id="ARBA00022729"/>
    </source>
</evidence>
<dbReference type="SUPFAM" id="SSF54909">
    <property type="entry name" value="Dimeric alpha+beta barrel"/>
    <property type="match status" value="1"/>
</dbReference>
<dbReference type="PANTHER" id="PTHR30521:SF4">
    <property type="entry name" value="DEFERROCHELATASE"/>
    <property type="match status" value="1"/>
</dbReference>
<feature type="domain" description="Dyp-type peroxidase C-terminal" evidence="12">
    <location>
        <begin position="217"/>
        <end position="388"/>
    </location>
</feature>
<dbReference type="InterPro" id="IPR006314">
    <property type="entry name" value="Dyp_peroxidase"/>
</dbReference>
<accession>A0A839QIH0</accession>
<feature type="domain" description="Dyp-type peroxidase N-terminal" evidence="11">
    <location>
        <begin position="59"/>
        <end position="205"/>
    </location>
</feature>
<comment type="similarity">
    <text evidence="8">Belongs to the DyP-type peroxidase family.</text>
</comment>
<dbReference type="Pfam" id="PF04261">
    <property type="entry name" value="Dyp_perox_N"/>
    <property type="match status" value="1"/>
</dbReference>
<evidence type="ECO:0000313" key="13">
    <source>
        <dbReference type="EMBL" id="MBB2994325.1"/>
    </source>
</evidence>
<dbReference type="InterPro" id="IPR048327">
    <property type="entry name" value="Dyp_perox_N"/>
</dbReference>
<evidence type="ECO:0000259" key="11">
    <source>
        <dbReference type="Pfam" id="PF04261"/>
    </source>
</evidence>
<dbReference type="AlphaFoldDB" id="A0A839QIH0"/>
<protein>
    <submittedName>
        <fullName evidence="13">Dye decolorizing peroxidase</fullName>
        <ecNumber evidence="13">1.11.1.19</ecNumber>
    </submittedName>
</protein>
<comment type="cofactor">
    <cofactor evidence="1">
        <name>heme b</name>
        <dbReference type="ChEBI" id="CHEBI:60344"/>
    </cofactor>
</comment>
<proteinExistence type="inferred from homology"/>
<keyword evidence="7" id="KW-0408">Iron</keyword>
<feature type="signal peptide" evidence="10">
    <location>
        <begin position="1"/>
        <end position="28"/>
    </location>
</feature>
<evidence type="ECO:0000259" key="12">
    <source>
        <dbReference type="Pfam" id="PF20628"/>
    </source>
</evidence>
<dbReference type="Pfam" id="PF20628">
    <property type="entry name" value="Dyp_perox_C"/>
    <property type="match status" value="1"/>
</dbReference>
<keyword evidence="3" id="KW-0349">Heme</keyword>
<evidence type="ECO:0000313" key="14">
    <source>
        <dbReference type="Proteomes" id="UP000523000"/>
    </source>
</evidence>
<dbReference type="PANTHER" id="PTHR30521">
    <property type="entry name" value="DEFERROCHELATASE/PEROXIDASE"/>
    <property type="match status" value="1"/>
</dbReference>
<dbReference type="GO" id="GO:0004601">
    <property type="term" value="F:peroxidase activity"/>
    <property type="evidence" value="ECO:0007669"/>
    <property type="project" value="UniProtKB-KW"/>
</dbReference>
<dbReference type="GO" id="GO:0005829">
    <property type="term" value="C:cytosol"/>
    <property type="evidence" value="ECO:0007669"/>
    <property type="project" value="TreeGrafter"/>
</dbReference>
<dbReference type="InterPro" id="IPR006311">
    <property type="entry name" value="TAT_signal"/>
</dbReference>
<evidence type="ECO:0000256" key="8">
    <source>
        <dbReference type="ARBA" id="ARBA00025737"/>
    </source>
</evidence>
<evidence type="ECO:0000256" key="10">
    <source>
        <dbReference type="SAM" id="SignalP"/>
    </source>
</evidence>
<reference evidence="13 14" key="1">
    <citation type="submission" date="2020-08" db="EMBL/GenBank/DDBJ databases">
        <title>Sequencing the genomes of 1000 actinobacteria strains.</title>
        <authorList>
            <person name="Klenk H.-P."/>
        </authorList>
    </citation>
    <scope>NUCLEOTIDE SEQUENCE [LARGE SCALE GENOMIC DNA]</scope>
    <source>
        <strain evidence="13 14">DSM 22826</strain>
    </source>
</reference>
<dbReference type="PROSITE" id="PS51404">
    <property type="entry name" value="DYP_PEROXIDASE"/>
    <property type="match status" value="1"/>
</dbReference>
<name>A0A839QIH0_9MICC</name>